<comment type="caution">
    <text evidence="2">The sequence shown here is derived from an EMBL/GenBank/DDBJ whole genome shotgun (WGS) entry which is preliminary data.</text>
</comment>
<feature type="domain" description="ATPase BadF/BadG/BcrA/BcrD type" evidence="1">
    <location>
        <begin position="7"/>
        <end position="303"/>
    </location>
</feature>
<dbReference type="SUPFAM" id="SSF53067">
    <property type="entry name" value="Actin-like ATPase domain"/>
    <property type="match status" value="2"/>
</dbReference>
<dbReference type="Proteomes" id="UP000014541">
    <property type="component" value="Unassembled WGS sequence"/>
</dbReference>
<organism evidence="2 3">
    <name type="scientific">Treponema maltophilum ATCC 51939</name>
    <dbReference type="NCBI Taxonomy" id="1125699"/>
    <lineage>
        <taxon>Bacteria</taxon>
        <taxon>Pseudomonadati</taxon>
        <taxon>Spirochaetota</taxon>
        <taxon>Spirochaetia</taxon>
        <taxon>Spirochaetales</taxon>
        <taxon>Treponemataceae</taxon>
        <taxon>Treponema</taxon>
    </lineage>
</organism>
<keyword evidence="3" id="KW-1185">Reference proteome</keyword>
<dbReference type="InterPro" id="IPR043129">
    <property type="entry name" value="ATPase_NBD"/>
</dbReference>
<reference evidence="2 3" key="1">
    <citation type="submission" date="2013-04" db="EMBL/GenBank/DDBJ databases">
        <title>The Genome Sequence of Treponema maltophilum ATCC 51939.</title>
        <authorList>
            <consortium name="The Broad Institute Genomics Platform"/>
            <person name="Earl A."/>
            <person name="Ward D."/>
            <person name="Feldgarden M."/>
            <person name="Gevers D."/>
            <person name="Leonetti C."/>
            <person name="Blanton J.M."/>
            <person name="Dewhirst F.E."/>
            <person name="Izard J."/>
            <person name="Walker B."/>
            <person name="Young S."/>
            <person name="Zeng Q."/>
            <person name="Gargeya S."/>
            <person name="Fitzgerald M."/>
            <person name="Haas B."/>
            <person name="Abouelleil A."/>
            <person name="Allen A.W."/>
            <person name="Alvarado L."/>
            <person name="Arachchi H.M."/>
            <person name="Berlin A.M."/>
            <person name="Chapman S.B."/>
            <person name="Gainer-Dewar J."/>
            <person name="Goldberg J."/>
            <person name="Griggs A."/>
            <person name="Gujja S."/>
            <person name="Hansen M."/>
            <person name="Howarth C."/>
            <person name="Imamovic A."/>
            <person name="Ireland A."/>
            <person name="Larimer J."/>
            <person name="McCowan C."/>
            <person name="Murphy C."/>
            <person name="Pearson M."/>
            <person name="Poon T.W."/>
            <person name="Priest M."/>
            <person name="Roberts A."/>
            <person name="Saif S."/>
            <person name="Shea T."/>
            <person name="Sisk P."/>
            <person name="Sykes S."/>
            <person name="Wortman J."/>
            <person name="Nusbaum C."/>
            <person name="Birren B."/>
        </authorList>
    </citation>
    <scope>NUCLEOTIDE SEQUENCE [LARGE SCALE GENOMIC DNA]</scope>
    <source>
        <strain evidence="2 3">ATCC 51939</strain>
    </source>
</reference>
<evidence type="ECO:0000313" key="2">
    <source>
        <dbReference type="EMBL" id="EPF30414.1"/>
    </source>
</evidence>
<accession>S3L0W5</accession>
<sequence length="311" mass="33005">MKKLFFGIDGGGTKSRLAAVDERGEILCTVCGSSTNQYAVGFEKACAAVADLFESLKKESGIVFKDFSAGCFASAGISTENEKEMFRAFFAEMSASCPVYVCSDALAALAGGTGKAEGLIVISGTGSIAAALRPDGRSSRSGGLGHLIGDEGSGFAIGLEGIRAAVRAADGRAEKTLLTEKLFAHYEVSDVRDLFSFLYTKFDKARIASFAPAVFEAARLKDAAAVRIIDGASCELALLAKSAYDKLFGGGKSERIGAVFSGGIFEHEKDFSRRTAERIQKLLPFVRVHERLYEPVRGACVLAQSVSEKVR</sequence>
<dbReference type="AlphaFoldDB" id="S3L0W5"/>
<evidence type="ECO:0000259" key="1">
    <source>
        <dbReference type="Pfam" id="PF01869"/>
    </source>
</evidence>
<dbReference type="RefSeq" id="WP_016525025.1">
    <property type="nucleotide sequence ID" value="NZ_KE332518.1"/>
</dbReference>
<dbReference type="STRING" id="1125699.HMPREF9194_00731"/>
<dbReference type="Pfam" id="PF01869">
    <property type="entry name" value="BcrAD_BadFG"/>
    <property type="match status" value="1"/>
</dbReference>
<dbReference type="PANTHER" id="PTHR43190:SF3">
    <property type="entry name" value="N-ACETYL-D-GLUCOSAMINE KINASE"/>
    <property type="match status" value="1"/>
</dbReference>
<dbReference type="OrthoDB" id="9772633at2"/>
<dbReference type="PANTHER" id="PTHR43190">
    <property type="entry name" value="N-ACETYL-D-GLUCOSAMINE KINASE"/>
    <property type="match status" value="1"/>
</dbReference>
<dbReference type="InterPro" id="IPR002731">
    <property type="entry name" value="ATPase_BadF"/>
</dbReference>
<evidence type="ECO:0000313" key="3">
    <source>
        <dbReference type="Proteomes" id="UP000014541"/>
    </source>
</evidence>
<dbReference type="PATRIC" id="fig|1125699.3.peg.743"/>
<gene>
    <name evidence="2" type="ORF">HMPREF9194_00731</name>
</gene>
<dbReference type="Gene3D" id="3.30.420.40">
    <property type="match status" value="2"/>
</dbReference>
<dbReference type="HOGENOM" id="CLU_016274_1_1_12"/>
<dbReference type="InterPro" id="IPR052519">
    <property type="entry name" value="Euk-type_GlcNAc_Kinase"/>
</dbReference>
<name>S3L0W5_TREMA</name>
<dbReference type="eggNOG" id="COG2971">
    <property type="taxonomic scope" value="Bacteria"/>
</dbReference>
<dbReference type="EMBL" id="ATFF01000006">
    <property type="protein sequence ID" value="EPF30414.1"/>
    <property type="molecule type" value="Genomic_DNA"/>
</dbReference>
<dbReference type="CDD" id="cd24007">
    <property type="entry name" value="ASKHA_NBD_eukNAGK-like"/>
    <property type="match status" value="1"/>
</dbReference>
<protein>
    <recommendedName>
        <fullName evidence="1">ATPase BadF/BadG/BcrA/BcrD type domain-containing protein</fullName>
    </recommendedName>
</protein>
<proteinExistence type="predicted"/>